<keyword evidence="7" id="KW-0963">Cytoplasm</keyword>
<evidence type="ECO:0000256" key="3">
    <source>
        <dbReference type="ARBA" id="ARBA00022692"/>
    </source>
</evidence>
<evidence type="ECO:0000313" key="10">
    <source>
        <dbReference type="EnsemblPlants" id="AET02086"/>
    </source>
</evidence>
<evidence type="ECO:0000256" key="2">
    <source>
        <dbReference type="ARBA" id="ARBA00006187"/>
    </source>
</evidence>
<dbReference type="InterPro" id="IPR036640">
    <property type="entry name" value="ABC1_TM_sf"/>
</dbReference>
<accession>A0A0C3XYJ4</accession>
<proteinExistence type="inferred from homology"/>
<evidence type="ECO:0000256" key="6">
    <source>
        <dbReference type="ARBA" id="ARBA00023136"/>
    </source>
</evidence>
<dbReference type="GO" id="GO:0016020">
    <property type="term" value="C:membrane"/>
    <property type="evidence" value="ECO:0007669"/>
    <property type="project" value="InterPro"/>
</dbReference>
<dbReference type="GO" id="GO:0005524">
    <property type="term" value="F:ATP binding"/>
    <property type="evidence" value="ECO:0007669"/>
    <property type="project" value="InterPro"/>
</dbReference>
<dbReference type="HOGENOM" id="CLU_934981_0_0_1"/>
<reference evidence="9 11" key="1">
    <citation type="journal article" date="2011" name="Nature">
        <title>The Medicago genome provides insight into the evolution of rhizobial symbioses.</title>
        <authorList>
            <person name="Young N.D."/>
            <person name="Debelle F."/>
            <person name="Oldroyd G.E."/>
            <person name="Geurts R."/>
            <person name="Cannon S.B."/>
            <person name="Udvardi M.K."/>
            <person name="Benedito V.A."/>
            <person name="Mayer K.F."/>
            <person name="Gouzy J."/>
            <person name="Schoof H."/>
            <person name="Van de Peer Y."/>
            <person name="Proost S."/>
            <person name="Cook D.R."/>
            <person name="Meyers B.C."/>
            <person name="Spannagl M."/>
            <person name="Cheung F."/>
            <person name="De Mita S."/>
            <person name="Krishnakumar V."/>
            <person name="Gundlach H."/>
            <person name="Zhou S."/>
            <person name="Mudge J."/>
            <person name="Bharti A.K."/>
            <person name="Murray J.D."/>
            <person name="Naoumkina M.A."/>
            <person name="Rosen B."/>
            <person name="Silverstein K.A."/>
            <person name="Tang H."/>
            <person name="Rombauts S."/>
            <person name="Zhao P.X."/>
            <person name="Zhou P."/>
            <person name="Barbe V."/>
            <person name="Bardou P."/>
            <person name="Bechner M."/>
            <person name="Bellec A."/>
            <person name="Berger A."/>
            <person name="Berges H."/>
            <person name="Bidwell S."/>
            <person name="Bisseling T."/>
            <person name="Choisne N."/>
            <person name="Couloux A."/>
            <person name="Denny R."/>
            <person name="Deshpande S."/>
            <person name="Dai X."/>
            <person name="Doyle J.J."/>
            <person name="Dudez A.M."/>
            <person name="Farmer A.D."/>
            <person name="Fouteau S."/>
            <person name="Franken C."/>
            <person name="Gibelin C."/>
            <person name="Gish J."/>
            <person name="Goldstein S."/>
            <person name="Gonzalez A.J."/>
            <person name="Green P.J."/>
            <person name="Hallab A."/>
            <person name="Hartog M."/>
            <person name="Hua A."/>
            <person name="Humphray S.J."/>
            <person name="Jeong D.H."/>
            <person name="Jing Y."/>
            <person name="Jocker A."/>
            <person name="Kenton S.M."/>
            <person name="Kim D.J."/>
            <person name="Klee K."/>
            <person name="Lai H."/>
            <person name="Lang C."/>
            <person name="Lin S."/>
            <person name="Macmil S.L."/>
            <person name="Magdelenat G."/>
            <person name="Matthews L."/>
            <person name="McCorrison J."/>
            <person name="Monaghan E.L."/>
            <person name="Mun J.H."/>
            <person name="Najar F.Z."/>
            <person name="Nicholson C."/>
            <person name="Noirot C."/>
            <person name="O'Bleness M."/>
            <person name="Paule C.R."/>
            <person name="Poulain J."/>
            <person name="Prion F."/>
            <person name="Qin B."/>
            <person name="Qu C."/>
            <person name="Retzel E.F."/>
            <person name="Riddle C."/>
            <person name="Sallet E."/>
            <person name="Samain S."/>
            <person name="Samson N."/>
            <person name="Sanders I."/>
            <person name="Saurat O."/>
            <person name="Scarpelli C."/>
            <person name="Schiex T."/>
            <person name="Segurens B."/>
            <person name="Severin A.J."/>
            <person name="Sherrier D.J."/>
            <person name="Shi R."/>
            <person name="Sims S."/>
            <person name="Singer S.R."/>
            <person name="Sinharoy S."/>
            <person name="Sterck L."/>
            <person name="Viollet A."/>
            <person name="Wang B.B."/>
            <person name="Wang K."/>
            <person name="Wang M."/>
            <person name="Wang X."/>
            <person name="Warfsmann J."/>
            <person name="Weissenbach J."/>
            <person name="White D.D."/>
            <person name="White J.D."/>
            <person name="Wiley G.B."/>
            <person name="Wincker P."/>
            <person name="Xing Y."/>
            <person name="Yang L."/>
            <person name="Yao Z."/>
            <person name="Ying F."/>
            <person name="Zhai J."/>
            <person name="Zhou L."/>
            <person name="Zuber A."/>
            <person name="Denarie J."/>
            <person name="Dixon R.A."/>
            <person name="May G.D."/>
            <person name="Schwartz D.C."/>
            <person name="Rogers J."/>
            <person name="Quetier F."/>
            <person name="Town C.D."/>
            <person name="Roe B.A."/>
        </authorList>
    </citation>
    <scope>NUCLEOTIDE SEQUENCE [LARGE SCALE GENOMIC DNA]</scope>
    <source>
        <strain evidence="9">A17</strain>
        <strain evidence="10 11">cv. Jemalong A17</strain>
    </source>
</reference>
<name>G7LBU8_MEDTR</name>
<dbReference type="EnsemblPlants" id="AET02086">
    <property type="protein sequence ID" value="AET02086"/>
    <property type="gene ID" value="MTR_8g032090"/>
</dbReference>
<comment type="subcellular location">
    <subcellularLocation>
        <location evidence="1">Cytoplasm</location>
        <location evidence="1">Cytoskeleton</location>
    </subcellularLocation>
</comment>
<protein>
    <submittedName>
        <fullName evidence="9">Microtubule associated protein, MAP65/ASE1 family protein</fullName>
    </submittedName>
</protein>
<dbReference type="STRING" id="3880.G7LBU8"/>
<dbReference type="GO" id="GO:0000226">
    <property type="term" value="P:microtubule cytoskeleton organization"/>
    <property type="evidence" value="ECO:0007669"/>
    <property type="project" value="InterPro"/>
</dbReference>
<evidence type="ECO:0000256" key="4">
    <source>
        <dbReference type="ARBA" id="ARBA00022701"/>
    </source>
</evidence>
<dbReference type="Proteomes" id="UP000002051">
    <property type="component" value="Chromosome 8"/>
</dbReference>
<dbReference type="GO" id="GO:0140359">
    <property type="term" value="F:ABC-type transporter activity"/>
    <property type="evidence" value="ECO:0007669"/>
    <property type="project" value="InterPro"/>
</dbReference>
<dbReference type="PANTHER" id="PTHR19321:SF4">
    <property type="entry name" value="65-KDA MICROTUBULE-ASSOCIATED PROTEIN 5"/>
    <property type="match status" value="1"/>
</dbReference>
<evidence type="ECO:0000259" key="8">
    <source>
        <dbReference type="PROSITE" id="PS50929"/>
    </source>
</evidence>
<reference evidence="9 11" key="2">
    <citation type="journal article" date="2014" name="BMC Genomics">
        <title>An improved genome release (version Mt4.0) for the model legume Medicago truncatula.</title>
        <authorList>
            <person name="Tang H."/>
            <person name="Krishnakumar V."/>
            <person name="Bidwell S."/>
            <person name="Rosen B."/>
            <person name="Chan A."/>
            <person name="Zhou S."/>
            <person name="Gentzbittel L."/>
            <person name="Childs K.L."/>
            <person name="Yandell M."/>
            <person name="Gundlach H."/>
            <person name="Mayer K.F."/>
            <person name="Schwartz D.C."/>
            <person name="Town C.D."/>
        </authorList>
    </citation>
    <scope>GENOME REANNOTATION</scope>
    <source>
        <strain evidence="10 11">cv. Jemalong A17</strain>
    </source>
</reference>
<keyword evidence="3" id="KW-0812">Transmembrane</keyword>
<dbReference type="InterPro" id="IPR007145">
    <property type="entry name" value="MAP65_Ase1_PRC1"/>
</dbReference>
<keyword evidence="11" id="KW-1185">Reference proteome</keyword>
<dbReference type="EMBL" id="CM001224">
    <property type="protein sequence ID" value="AET02086.2"/>
    <property type="molecule type" value="Genomic_DNA"/>
</dbReference>
<sequence length="298" mass="33507">MDHDKPALITYPDLTLNSKLFLEMRLSMVTIKELNLFLQLVRSNSKWFTPSHADEEAHQLSYLQKHLPVEGESEESLDRTIFAGKDRCFKVVAAHVGFFRVFSLAKPEAGKLVIATVALLIAATSSILVQKFGGKIIDIVSGDIRTPEEKDAALEAVKNTILETFLIVVIGSVCSALRAWLFYSASARVVALLRKNMFSHLVNQVQELAKFCVELWDLMEIPIEEQKAFSHVIRLISASVDEVSIQGGLSSDVEVEVQRLSVLKASKMKELVFKRHNELEQIYKGDHMDMDSEAVDRF</sequence>
<dbReference type="GO" id="GO:0008017">
    <property type="term" value="F:microtubule binding"/>
    <property type="evidence" value="ECO:0007669"/>
    <property type="project" value="InterPro"/>
</dbReference>
<comment type="similarity">
    <text evidence="2">Belongs to the MAP65/ASE1 family.</text>
</comment>
<gene>
    <name evidence="9" type="ordered locus">MTR_8g032090</name>
</gene>
<evidence type="ECO:0000256" key="7">
    <source>
        <dbReference type="ARBA" id="ARBA00023212"/>
    </source>
</evidence>
<evidence type="ECO:0000313" key="11">
    <source>
        <dbReference type="Proteomes" id="UP000002051"/>
    </source>
</evidence>
<keyword evidence="4" id="KW-0493">Microtubule</keyword>
<keyword evidence="6" id="KW-0472">Membrane</keyword>
<dbReference type="PANTHER" id="PTHR19321">
    <property type="entry name" value="PROTEIN REGULATOR OF CYTOKINESIS 1 PRC1-RELATED"/>
    <property type="match status" value="1"/>
</dbReference>
<accession>G7LBU8</accession>
<feature type="domain" description="ABC transmembrane type-1" evidence="8">
    <location>
        <begin position="113"/>
        <end position="204"/>
    </location>
</feature>
<dbReference type="GO" id="GO:0005874">
    <property type="term" value="C:microtubule"/>
    <property type="evidence" value="ECO:0007669"/>
    <property type="project" value="UniProtKB-KW"/>
</dbReference>
<keyword evidence="7" id="KW-0206">Cytoskeleton</keyword>
<evidence type="ECO:0000256" key="5">
    <source>
        <dbReference type="ARBA" id="ARBA00022989"/>
    </source>
</evidence>
<evidence type="ECO:0000256" key="1">
    <source>
        <dbReference type="ARBA" id="ARBA00004245"/>
    </source>
</evidence>
<reference evidence="10" key="3">
    <citation type="submission" date="2015-04" db="UniProtKB">
        <authorList>
            <consortium name="EnsemblPlants"/>
        </authorList>
    </citation>
    <scope>IDENTIFICATION</scope>
    <source>
        <strain evidence="10">cv. Jemalong A17</strain>
    </source>
</reference>
<dbReference type="SUPFAM" id="SSF90123">
    <property type="entry name" value="ABC transporter transmembrane region"/>
    <property type="match status" value="1"/>
</dbReference>
<organism evidence="9 11">
    <name type="scientific">Medicago truncatula</name>
    <name type="common">Barrel medic</name>
    <name type="synonym">Medicago tribuloides</name>
    <dbReference type="NCBI Taxonomy" id="3880"/>
    <lineage>
        <taxon>Eukaryota</taxon>
        <taxon>Viridiplantae</taxon>
        <taxon>Streptophyta</taxon>
        <taxon>Embryophyta</taxon>
        <taxon>Tracheophyta</taxon>
        <taxon>Spermatophyta</taxon>
        <taxon>Magnoliopsida</taxon>
        <taxon>eudicotyledons</taxon>
        <taxon>Gunneridae</taxon>
        <taxon>Pentapetalae</taxon>
        <taxon>rosids</taxon>
        <taxon>fabids</taxon>
        <taxon>Fabales</taxon>
        <taxon>Fabaceae</taxon>
        <taxon>Papilionoideae</taxon>
        <taxon>50 kb inversion clade</taxon>
        <taxon>NPAAA clade</taxon>
        <taxon>Hologalegina</taxon>
        <taxon>IRL clade</taxon>
        <taxon>Trifolieae</taxon>
        <taxon>Medicago</taxon>
    </lineage>
</organism>
<evidence type="ECO:0000313" key="9">
    <source>
        <dbReference type="EMBL" id="AET02086.2"/>
    </source>
</evidence>
<dbReference type="Pfam" id="PF03999">
    <property type="entry name" value="MAP65_ASE1"/>
    <property type="match status" value="1"/>
</dbReference>
<keyword evidence="5" id="KW-1133">Transmembrane helix</keyword>
<dbReference type="AlphaFoldDB" id="G7LBU8"/>
<dbReference type="InterPro" id="IPR011527">
    <property type="entry name" value="ABC1_TM_dom"/>
</dbReference>
<dbReference type="Gene3D" id="1.20.1560.10">
    <property type="entry name" value="ABC transporter type 1, transmembrane domain"/>
    <property type="match status" value="1"/>
</dbReference>
<dbReference type="PROSITE" id="PS50929">
    <property type="entry name" value="ABC_TM1F"/>
    <property type="match status" value="1"/>
</dbReference>